<keyword evidence="2" id="KW-1185">Reference proteome</keyword>
<proteinExistence type="predicted"/>
<evidence type="ECO:0000313" key="2">
    <source>
        <dbReference type="Proteomes" id="UP001056120"/>
    </source>
</evidence>
<gene>
    <name evidence="1" type="ORF">L1987_10614</name>
</gene>
<dbReference type="EMBL" id="CM042020">
    <property type="protein sequence ID" value="KAI3823011.1"/>
    <property type="molecule type" value="Genomic_DNA"/>
</dbReference>
<dbReference type="Proteomes" id="UP001056120">
    <property type="component" value="Linkage Group LG03"/>
</dbReference>
<protein>
    <submittedName>
        <fullName evidence="1">Uncharacterized protein</fullName>
    </submittedName>
</protein>
<reference evidence="2" key="1">
    <citation type="journal article" date="2022" name="Mol. Ecol. Resour.">
        <title>The genomes of chicory, endive, great burdock and yacon provide insights into Asteraceae palaeo-polyploidization history and plant inulin production.</title>
        <authorList>
            <person name="Fan W."/>
            <person name="Wang S."/>
            <person name="Wang H."/>
            <person name="Wang A."/>
            <person name="Jiang F."/>
            <person name="Liu H."/>
            <person name="Zhao H."/>
            <person name="Xu D."/>
            <person name="Zhang Y."/>
        </authorList>
    </citation>
    <scope>NUCLEOTIDE SEQUENCE [LARGE SCALE GENOMIC DNA]</scope>
    <source>
        <strain evidence="2">cv. Yunnan</strain>
    </source>
</reference>
<sequence>MNASDIGVVWGSPDGKLEWGFIGEEANKFRKSASFGLENGLLVSVGHEPDVQWVNTLVKDVSSVGVGLYSSPEKQRCGGDGEKLPQWGRESDRTPHMTMTALSSLKWRTLNSAKTLQD</sequence>
<organism evidence="1 2">
    <name type="scientific">Smallanthus sonchifolius</name>
    <dbReference type="NCBI Taxonomy" id="185202"/>
    <lineage>
        <taxon>Eukaryota</taxon>
        <taxon>Viridiplantae</taxon>
        <taxon>Streptophyta</taxon>
        <taxon>Embryophyta</taxon>
        <taxon>Tracheophyta</taxon>
        <taxon>Spermatophyta</taxon>
        <taxon>Magnoliopsida</taxon>
        <taxon>eudicotyledons</taxon>
        <taxon>Gunneridae</taxon>
        <taxon>Pentapetalae</taxon>
        <taxon>asterids</taxon>
        <taxon>campanulids</taxon>
        <taxon>Asterales</taxon>
        <taxon>Asteraceae</taxon>
        <taxon>Asteroideae</taxon>
        <taxon>Heliantheae alliance</taxon>
        <taxon>Millerieae</taxon>
        <taxon>Smallanthus</taxon>
    </lineage>
</organism>
<reference evidence="1 2" key="2">
    <citation type="journal article" date="2022" name="Mol. Ecol. Resour.">
        <title>The genomes of chicory, endive, great burdock and yacon provide insights into Asteraceae paleo-polyploidization history and plant inulin production.</title>
        <authorList>
            <person name="Fan W."/>
            <person name="Wang S."/>
            <person name="Wang H."/>
            <person name="Wang A."/>
            <person name="Jiang F."/>
            <person name="Liu H."/>
            <person name="Zhao H."/>
            <person name="Xu D."/>
            <person name="Zhang Y."/>
        </authorList>
    </citation>
    <scope>NUCLEOTIDE SEQUENCE [LARGE SCALE GENOMIC DNA]</scope>
    <source>
        <strain evidence="2">cv. Yunnan</strain>
        <tissue evidence="1">Leaves</tissue>
    </source>
</reference>
<accession>A0ACB9JSK0</accession>
<name>A0ACB9JSK0_9ASTR</name>
<comment type="caution">
    <text evidence="1">The sequence shown here is derived from an EMBL/GenBank/DDBJ whole genome shotgun (WGS) entry which is preliminary data.</text>
</comment>
<evidence type="ECO:0000313" key="1">
    <source>
        <dbReference type="EMBL" id="KAI3823011.1"/>
    </source>
</evidence>